<dbReference type="OrthoDB" id="2305046at2759"/>
<dbReference type="Proteomes" id="UP000247702">
    <property type="component" value="Unassembled WGS sequence"/>
</dbReference>
<proteinExistence type="predicted"/>
<protein>
    <submittedName>
        <fullName evidence="1">Uncharacterized protein</fullName>
    </submittedName>
</protein>
<evidence type="ECO:0000313" key="2">
    <source>
        <dbReference type="EMBL" id="GES73880.1"/>
    </source>
</evidence>
<reference evidence="2" key="2">
    <citation type="submission" date="2019-10" db="EMBL/GenBank/DDBJ databases">
        <title>Conservation and host-specific expression of non-tandemly repeated heterogenous ribosome RNA gene in arbuscular mycorrhizal fungi.</title>
        <authorList>
            <person name="Maeda T."/>
            <person name="Kobayashi Y."/>
            <person name="Nakagawa T."/>
            <person name="Ezawa T."/>
            <person name="Yamaguchi K."/>
            <person name="Bino T."/>
            <person name="Nishimoto Y."/>
            <person name="Shigenobu S."/>
            <person name="Kawaguchi M."/>
        </authorList>
    </citation>
    <scope>NUCLEOTIDE SEQUENCE</scope>
    <source>
        <strain evidence="2">HR1</strain>
    </source>
</reference>
<accession>A0A2Z6RYN3</accession>
<sequence>MNTAPNTINPVPVMTIVQRRVVIKGRFFHGTPNDNKFFLITYKLVQENSDFSNDNNDPDYHLNYDHEYLYPYNTLYYYIRCKLLSHSTIEDLLNGENFDINSRNNETSLSPQQRLNLEGSLFLRLYFLLTKETDEILM</sequence>
<dbReference type="EMBL" id="BLAL01000011">
    <property type="protein sequence ID" value="GES73880.1"/>
    <property type="molecule type" value="Genomic_DNA"/>
</dbReference>
<comment type="caution">
    <text evidence="1">The sequence shown here is derived from an EMBL/GenBank/DDBJ whole genome shotgun (WGS) entry which is preliminary data.</text>
</comment>
<dbReference type="EMBL" id="BEXD01004048">
    <property type="protein sequence ID" value="GBC06063.1"/>
    <property type="molecule type" value="Genomic_DNA"/>
</dbReference>
<organism evidence="1 3">
    <name type="scientific">Rhizophagus clarus</name>
    <dbReference type="NCBI Taxonomy" id="94130"/>
    <lineage>
        <taxon>Eukaryota</taxon>
        <taxon>Fungi</taxon>
        <taxon>Fungi incertae sedis</taxon>
        <taxon>Mucoromycota</taxon>
        <taxon>Glomeromycotina</taxon>
        <taxon>Glomeromycetes</taxon>
        <taxon>Glomerales</taxon>
        <taxon>Glomeraceae</taxon>
        <taxon>Rhizophagus</taxon>
    </lineage>
</organism>
<dbReference type="Proteomes" id="UP000615446">
    <property type="component" value="Unassembled WGS sequence"/>
</dbReference>
<evidence type="ECO:0000313" key="1">
    <source>
        <dbReference type="EMBL" id="GBC06063.1"/>
    </source>
</evidence>
<keyword evidence="3" id="KW-1185">Reference proteome</keyword>
<dbReference type="AlphaFoldDB" id="A0A2Z6RYN3"/>
<name>A0A2Z6RYN3_9GLOM</name>
<reference evidence="1 3" key="1">
    <citation type="submission" date="2017-11" db="EMBL/GenBank/DDBJ databases">
        <title>The genome of Rhizophagus clarus HR1 reveals common genetic basis of auxotrophy among arbuscular mycorrhizal fungi.</title>
        <authorList>
            <person name="Kobayashi Y."/>
        </authorList>
    </citation>
    <scope>NUCLEOTIDE SEQUENCE [LARGE SCALE GENOMIC DNA]</scope>
    <source>
        <strain evidence="1 3">HR1</strain>
    </source>
</reference>
<evidence type="ECO:0000313" key="3">
    <source>
        <dbReference type="Proteomes" id="UP000247702"/>
    </source>
</evidence>
<gene>
    <name evidence="2" type="ORF">RCL2_000138700</name>
    <name evidence="1" type="ORF">RclHR1_00660017</name>
</gene>